<accession>A0A699URW2</accession>
<protein>
    <submittedName>
        <fullName evidence="2">Uncharacterized protein</fullName>
    </submittedName>
</protein>
<name>A0A699URW2_TANCI</name>
<sequence length="92" mass="10530">ALVATQQPVYHPQTHPTHYNQNSLTITQQAATRNRGKAIVNSPQLIYDQEPFMVDDDDEMEKMLLCKQGEARIQLNAEQADWKDDTDDESDN</sequence>
<feature type="non-terminal residue" evidence="2">
    <location>
        <position position="1"/>
    </location>
</feature>
<gene>
    <name evidence="2" type="ORF">Tci_895848</name>
</gene>
<proteinExistence type="predicted"/>
<organism evidence="2">
    <name type="scientific">Tanacetum cinerariifolium</name>
    <name type="common">Dalmatian daisy</name>
    <name type="synonym">Chrysanthemum cinerariifolium</name>
    <dbReference type="NCBI Taxonomy" id="118510"/>
    <lineage>
        <taxon>Eukaryota</taxon>
        <taxon>Viridiplantae</taxon>
        <taxon>Streptophyta</taxon>
        <taxon>Embryophyta</taxon>
        <taxon>Tracheophyta</taxon>
        <taxon>Spermatophyta</taxon>
        <taxon>Magnoliopsida</taxon>
        <taxon>eudicotyledons</taxon>
        <taxon>Gunneridae</taxon>
        <taxon>Pentapetalae</taxon>
        <taxon>asterids</taxon>
        <taxon>campanulids</taxon>
        <taxon>Asterales</taxon>
        <taxon>Asteraceae</taxon>
        <taxon>Asteroideae</taxon>
        <taxon>Anthemideae</taxon>
        <taxon>Anthemidinae</taxon>
        <taxon>Tanacetum</taxon>
    </lineage>
</organism>
<reference evidence="2" key="1">
    <citation type="journal article" date="2019" name="Sci. Rep.">
        <title>Draft genome of Tanacetum cinerariifolium, the natural source of mosquito coil.</title>
        <authorList>
            <person name="Yamashiro T."/>
            <person name="Shiraishi A."/>
            <person name="Satake H."/>
            <person name="Nakayama K."/>
        </authorList>
    </citation>
    <scope>NUCLEOTIDE SEQUENCE</scope>
</reference>
<dbReference type="EMBL" id="BKCJ011348154">
    <property type="protein sequence ID" value="GFD23879.1"/>
    <property type="molecule type" value="Genomic_DNA"/>
</dbReference>
<comment type="caution">
    <text evidence="2">The sequence shown here is derived from an EMBL/GenBank/DDBJ whole genome shotgun (WGS) entry which is preliminary data.</text>
</comment>
<feature type="region of interest" description="Disordered" evidence="1">
    <location>
        <begin position="1"/>
        <end position="22"/>
    </location>
</feature>
<dbReference type="AlphaFoldDB" id="A0A699URW2"/>
<evidence type="ECO:0000313" key="2">
    <source>
        <dbReference type="EMBL" id="GFD23879.1"/>
    </source>
</evidence>
<evidence type="ECO:0000256" key="1">
    <source>
        <dbReference type="SAM" id="MobiDB-lite"/>
    </source>
</evidence>